<dbReference type="Proteomes" id="UP000681041">
    <property type="component" value="Chromosome"/>
</dbReference>
<proteinExistence type="predicted"/>
<reference evidence="5" key="1">
    <citation type="submission" date="2020-07" db="EMBL/GenBank/DDBJ databases">
        <title>Methanobacterium. sp. MethCan genome.</title>
        <authorList>
            <person name="Postec A."/>
            <person name="Quemeneur M."/>
        </authorList>
    </citation>
    <scope>NUCLEOTIDE SEQUENCE</scope>
    <source>
        <strain evidence="5">MethCAN</strain>
    </source>
</reference>
<dbReference type="Gene3D" id="1.25.40.10">
    <property type="entry name" value="Tetratricopeptide repeat domain"/>
    <property type="match status" value="2"/>
</dbReference>
<dbReference type="GeneID" id="64821257"/>
<keyword evidence="6" id="KW-1185">Reference proteome</keyword>
<dbReference type="KEGG" id="meme:HYG87_10790"/>
<evidence type="ECO:0000313" key="6">
    <source>
        <dbReference type="Proteomes" id="UP000681041"/>
    </source>
</evidence>
<name>A0A8T8K6E8_9EURY</name>
<dbReference type="InterPro" id="IPR011856">
    <property type="entry name" value="tRNA_endonuc-like_dom_sf"/>
</dbReference>
<protein>
    <submittedName>
        <fullName evidence="5">DUF1016 family protein</fullName>
    </submittedName>
</protein>
<dbReference type="InterPro" id="IPR019734">
    <property type="entry name" value="TPR_rpt"/>
</dbReference>
<evidence type="ECO:0000256" key="2">
    <source>
        <dbReference type="ARBA" id="ARBA00022803"/>
    </source>
</evidence>
<evidence type="ECO:0000313" key="5">
    <source>
        <dbReference type="EMBL" id="QUH24208.1"/>
    </source>
</evidence>
<dbReference type="AlphaFoldDB" id="A0A8T8K6E8"/>
<dbReference type="GO" id="GO:0003676">
    <property type="term" value="F:nucleic acid binding"/>
    <property type="evidence" value="ECO:0007669"/>
    <property type="project" value="InterPro"/>
</dbReference>
<dbReference type="Pfam" id="PF01939">
    <property type="entry name" value="NucS_C"/>
    <property type="match status" value="1"/>
</dbReference>
<dbReference type="PANTHER" id="PTHR44943">
    <property type="entry name" value="CELLULOSE SYNTHASE OPERON PROTEIN C"/>
    <property type="match status" value="1"/>
</dbReference>
<evidence type="ECO:0000259" key="4">
    <source>
        <dbReference type="Pfam" id="PF01939"/>
    </source>
</evidence>
<dbReference type="Pfam" id="PF00515">
    <property type="entry name" value="TPR_1"/>
    <property type="match status" value="1"/>
</dbReference>
<dbReference type="InterPro" id="IPR011990">
    <property type="entry name" value="TPR-like_helical_dom_sf"/>
</dbReference>
<dbReference type="OrthoDB" id="66915at2157"/>
<dbReference type="Gene3D" id="3.40.1350.10">
    <property type="match status" value="1"/>
</dbReference>
<dbReference type="SUPFAM" id="SSF48452">
    <property type="entry name" value="TPR-like"/>
    <property type="match status" value="1"/>
</dbReference>
<feature type="repeat" description="TPR" evidence="3">
    <location>
        <begin position="142"/>
        <end position="175"/>
    </location>
</feature>
<sequence>MDEHEKQDLFNEGLDLLGQNKYEESLDLFENILKKDPSYERAIINKCFILAELKSIPDSLNYLNDQIKRYSEYYNLFFLKASLLNELERYSESIHYYDLAVEKGIEEDFVYYGQAYNYLALEDNKNAVFYFEKHLENNPEDAESWSKLGYCLPFLGEFDKAMECNDRAIELDPNSYLAYFSKAAILRAKKEYEMAIDCFKKAHELDPDEADTLLNIKRCLVALGRYEEAKEYEKIIKNFPSSAIYLESQLEEKIYNDPSILKKYGYDVEHIEQQYTIKDQEGKTRFIDLIFKDRKTNESIVIELKNVKATLKTYNQIDNYLKSLKENYQLICKGIVIARGYEPNFINLINERDDIEFIYLEELGYE</sequence>
<dbReference type="PROSITE" id="PS50293">
    <property type="entry name" value="TPR_REGION"/>
    <property type="match status" value="1"/>
</dbReference>
<accession>A0A8T8K6E8</accession>
<keyword evidence="2 3" id="KW-0802">TPR repeat</keyword>
<evidence type="ECO:0000256" key="3">
    <source>
        <dbReference type="PROSITE-ProRule" id="PRU00339"/>
    </source>
</evidence>
<dbReference type="PROSITE" id="PS50005">
    <property type="entry name" value="TPR"/>
    <property type="match status" value="4"/>
</dbReference>
<dbReference type="InterPro" id="IPR048301">
    <property type="entry name" value="NucS_C"/>
</dbReference>
<feature type="domain" description="Endonuclease NucS C-terminal" evidence="4">
    <location>
        <begin position="247"/>
        <end position="361"/>
    </location>
</feature>
<gene>
    <name evidence="5" type="ORF">HYG87_10790</name>
</gene>
<feature type="repeat" description="TPR" evidence="3">
    <location>
        <begin position="108"/>
        <end position="141"/>
    </location>
</feature>
<organism evidence="5 6">
    <name type="scientific">Methanobacterium alkalithermotolerans</name>
    <dbReference type="NCBI Taxonomy" id="2731220"/>
    <lineage>
        <taxon>Archaea</taxon>
        <taxon>Methanobacteriati</taxon>
        <taxon>Methanobacteriota</taxon>
        <taxon>Methanomada group</taxon>
        <taxon>Methanobacteria</taxon>
        <taxon>Methanobacteriales</taxon>
        <taxon>Methanobacteriaceae</taxon>
        <taxon>Methanobacterium</taxon>
    </lineage>
</organism>
<dbReference type="RefSeq" id="WP_211533167.1">
    <property type="nucleotide sequence ID" value="NZ_CP058560.1"/>
</dbReference>
<evidence type="ECO:0000256" key="1">
    <source>
        <dbReference type="ARBA" id="ARBA00022737"/>
    </source>
</evidence>
<dbReference type="PANTHER" id="PTHR44943:SF8">
    <property type="entry name" value="TPR REPEAT-CONTAINING PROTEIN MJ0263"/>
    <property type="match status" value="1"/>
</dbReference>
<dbReference type="InterPro" id="IPR051685">
    <property type="entry name" value="Ycf3/AcsC/BcsC/TPR_MFPF"/>
</dbReference>
<feature type="repeat" description="TPR" evidence="3">
    <location>
        <begin position="6"/>
        <end position="39"/>
    </location>
</feature>
<dbReference type="Pfam" id="PF13432">
    <property type="entry name" value="TPR_16"/>
    <property type="match status" value="1"/>
</dbReference>
<keyword evidence="1" id="KW-0677">Repeat</keyword>
<dbReference type="SMART" id="SM00028">
    <property type="entry name" value="TPR"/>
    <property type="match status" value="6"/>
</dbReference>
<dbReference type="EMBL" id="CP058560">
    <property type="protein sequence ID" value="QUH24208.1"/>
    <property type="molecule type" value="Genomic_DNA"/>
</dbReference>
<feature type="repeat" description="TPR" evidence="3">
    <location>
        <begin position="176"/>
        <end position="209"/>
    </location>
</feature>
<dbReference type="GO" id="GO:0004519">
    <property type="term" value="F:endonuclease activity"/>
    <property type="evidence" value="ECO:0007669"/>
    <property type="project" value="InterPro"/>
</dbReference>